<organism evidence="8 9">
    <name type="scientific">Blastococcus aurantiacus</name>
    <dbReference type="NCBI Taxonomy" id="1550231"/>
    <lineage>
        <taxon>Bacteria</taxon>
        <taxon>Bacillati</taxon>
        <taxon>Actinomycetota</taxon>
        <taxon>Actinomycetes</taxon>
        <taxon>Geodermatophilales</taxon>
        <taxon>Geodermatophilaceae</taxon>
        <taxon>Blastococcus</taxon>
    </lineage>
</organism>
<gene>
    <name evidence="7" type="primary">rplR</name>
    <name evidence="8" type="ORF">SAMN05660662_3747</name>
</gene>
<comment type="similarity">
    <text evidence="1 7">Belongs to the universal ribosomal protein uL18 family.</text>
</comment>
<dbReference type="GO" id="GO:0006412">
    <property type="term" value="P:translation"/>
    <property type="evidence" value="ECO:0007669"/>
    <property type="project" value="UniProtKB-UniRule"/>
</dbReference>
<dbReference type="GO" id="GO:0008097">
    <property type="term" value="F:5S rRNA binding"/>
    <property type="evidence" value="ECO:0007669"/>
    <property type="project" value="TreeGrafter"/>
</dbReference>
<evidence type="ECO:0000313" key="9">
    <source>
        <dbReference type="Proteomes" id="UP000199406"/>
    </source>
</evidence>
<evidence type="ECO:0000256" key="3">
    <source>
        <dbReference type="ARBA" id="ARBA00022884"/>
    </source>
</evidence>
<evidence type="ECO:0000313" key="8">
    <source>
        <dbReference type="EMBL" id="SDF90016.1"/>
    </source>
</evidence>
<name>A0A1G7PUQ5_9ACTN</name>
<keyword evidence="2 7" id="KW-0699">rRNA-binding</keyword>
<protein>
    <recommendedName>
        <fullName evidence="6 7">Large ribosomal subunit protein uL18</fullName>
    </recommendedName>
</protein>
<evidence type="ECO:0000256" key="2">
    <source>
        <dbReference type="ARBA" id="ARBA00022730"/>
    </source>
</evidence>
<proteinExistence type="inferred from homology"/>
<sequence length="135" mass="14421">MAQAEKAARVHKPVGTDISTARRVSRLRRHNRLRKRVSGTAERPRLVVKRSSRHIHVQVVDDTLGRTVVSASTMDASLKGAEGDKSALARQVGALVAERAKAAGISAVVFDRGGNRYAGRIAALADGAREGGLDF</sequence>
<dbReference type="RefSeq" id="WP_091770128.1">
    <property type="nucleotide sequence ID" value="NZ_FNBT01000008.1"/>
</dbReference>
<keyword evidence="4 7" id="KW-0689">Ribosomal protein</keyword>
<evidence type="ECO:0000256" key="1">
    <source>
        <dbReference type="ARBA" id="ARBA00007116"/>
    </source>
</evidence>
<dbReference type="EMBL" id="FNBT01000008">
    <property type="protein sequence ID" value="SDF90016.1"/>
    <property type="molecule type" value="Genomic_DNA"/>
</dbReference>
<dbReference type="Proteomes" id="UP000199406">
    <property type="component" value="Unassembled WGS sequence"/>
</dbReference>
<accession>A0A1G7PUQ5</accession>
<dbReference type="FunFam" id="3.30.420.100:FF:000001">
    <property type="entry name" value="50S ribosomal protein L18"/>
    <property type="match status" value="1"/>
</dbReference>
<dbReference type="InterPro" id="IPR005484">
    <property type="entry name" value="Ribosomal_uL18_bac/plant/anim"/>
</dbReference>
<comment type="function">
    <text evidence="7">This is one of the proteins that bind and probably mediate the attachment of the 5S RNA into the large ribosomal subunit, where it forms part of the central protuberance.</text>
</comment>
<comment type="subunit">
    <text evidence="7">Part of the 50S ribosomal subunit; part of the 5S rRNA/L5/L18/L25 subcomplex. Contacts the 5S and 23S rRNAs.</text>
</comment>
<dbReference type="GO" id="GO:0022625">
    <property type="term" value="C:cytosolic large ribosomal subunit"/>
    <property type="evidence" value="ECO:0007669"/>
    <property type="project" value="TreeGrafter"/>
</dbReference>
<keyword evidence="5 7" id="KW-0687">Ribonucleoprotein</keyword>
<dbReference type="PANTHER" id="PTHR12899">
    <property type="entry name" value="39S RIBOSOMAL PROTEIN L18, MITOCHONDRIAL"/>
    <property type="match status" value="1"/>
</dbReference>
<dbReference type="InterPro" id="IPR057268">
    <property type="entry name" value="Ribosomal_L18"/>
</dbReference>
<keyword evidence="9" id="KW-1185">Reference proteome</keyword>
<evidence type="ECO:0000256" key="5">
    <source>
        <dbReference type="ARBA" id="ARBA00023274"/>
    </source>
</evidence>
<dbReference type="AlphaFoldDB" id="A0A1G7PUQ5"/>
<dbReference type="Pfam" id="PF00861">
    <property type="entry name" value="Ribosomal_L18p"/>
    <property type="match status" value="1"/>
</dbReference>
<dbReference type="InterPro" id="IPR004389">
    <property type="entry name" value="Ribosomal_uL18_bac-type"/>
</dbReference>
<dbReference type="STRING" id="1550231.SAMN05660662_3747"/>
<evidence type="ECO:0000256" key="6">
    <source>
        <dbReference type="ARBA" id="ARBA00035197"/>
    </source>
</evidence>
<dbReference type="HAMAP" id="MF_01337_B">
    <property type="entry name" value="Ribosomal_uL18_B"/>
    <property type="match status" value="1"/>
</dbReference>
<evidence type="ECO:0000256" key="7">
    <source>
        <dbReference type="HAMAP-Rule" id="MF_01337"/>
    </source>
</evidence>
<keyword evidence="3 7" id="KW-0694">RNA-binding</keyword>
<dbReference type="GO" id="GO:0003735">
    <property type="term" value="F:structural constituent of ribosome"/>
    <property type="evidence" value="ECO:0007669"/>
    <property type="project" value="InterPro"/>
</dbReference>
<dbReference type="SUPFAM" id="SSF53137">
    <property type="entry name" value="Translational machinery components"/>
    <property type="match status" value="1"/>
</dbReference>
<dbReference type="OrthoDB" id="9810939at2"/>
<dbReference type="NCBIfam" id="TIGR00060">
    <property type="entry name" value="L18_bact"/>
    <property type="match status" value="1"/>
</dbReference>
<dbReference type="PANTHER" id="PTHR12899:SF3">
    <property type="entry name" value="LARGE RIBOSOMAL SUBUNIT PROTEIN UL18M"/>
    <property type="match status" value="1"/>
</dbReference>
<dbReference type="CDD" id="cd00432">
    <property type="entry name" value="Ribosomal_L18_L5e"/>
    <property type="match status" value="1"/>
</dbReference>
<dbReference type="Gene3D" id="3.30.420.100">
    <property type="match status" value="1"/>
</dbReference>
<reference evidence="9" key="1">
    <citation type="submission" date="2016-10" db="EMBL/GenBank/DDBJ databases">
        <authorList>
            <person name="Varghese N."/>
            <person name="Submissions S."/>
        </authorList>
    </citation>
    <scope>NUCLEOTIDE SEQUENCE [LARGE SCALE GENOMIC DNA]</scope>
    <source>
        <strain evidence="9">DSM 44268</strain>
    </source>
</reference>
<evidence type="ECO:0000256" key="4">
    <source>
        <dbReference type="ARBA" id="ARBA00022980"/>
    </source>
</evidence>